<organism evidence="3 4">
    <name type="scientific">Acinetobacter populi</name>
    <dbReference type="NCBI Taxonomy" id="1582270"/>
    <lineage>
        <taxon>Bacteria</taxon>
        <taxon>Pseudomonadati</taxon>
        <taxon>Pseudomonadota</taxon>
        <taxon>Gammaproteobacteria</taxon>
        <taxon>Moraxellales</taxon>
        <taxon>Moraxellaceae</taxon>
        <taxon>Acinetobacter</taxon>
    </lineage>
</organism>
<evidence type="ECO:0000313" key="3">
    <source>
        <dbReference type="EMBL" id="OUY07401.1"/>
    </source>
</evidence>
<keyword evidence="4" id="KW-1185">Reference proteome</keyword>
<dbReference type="InterPro" id="IPR020904">
    <property type="entry name" value="Sc_DH/Rdtase_CS"/>
</dbReference>
<dbReference type="RefSeq" id="WP_087619952.1">
    <property type="nucleotide sequence ID" value="NZ_NEXX01000002.1"/>
</dbReference>
<dbReference type="PANTHER" id="PTHR42760:SF78">
    <property type="entry name" value="3-OXOACYL-[ACYL-CARRIER-PROTEIN] REDUCTASE [NADH]"/>
    <property type="match status" value="1"/>
</dbReference>
<dbReference type="PRINTS" id="PR00080">
    <property type="entry name" value="SDRFAMILY"/>
</dbReference>
<dbReference type="InterPro" id="IPR057326">
    <property type="entry name" value="KR_dom"/>
</dbReference>
<dbReference type="EMBL" id="NEXX01000002">
    <property type="protein sequence ID" value="OUY07401.1"/>
    <property type="molecule type" value="Genomic_DNA"/>
</dbReference>
<feature type="domain" description="Ketoreductase" evidence="2">
    <location>
        <begin position="230"/>
        <end position="404"/>
    </location>
</feature>
<evidence type="ECO:0000256" key="1">
    <source>
        <dbReference type="ARBA" id="ARBA00006484"/>
    </source>
</evidence>
<dbReference type="PROSITE" id="PS00061">
    <property type="entry name" value="ADH_SHORT"/>
    <property type="match status" value="1"/>
</dbReference>
<dbReference type="PRINTS" id="PR00081">
    <property type="entry name" value="GDHRDH"/>
</dbReference>
<dbReference type="PANTHER" id="PTHR42760">
    <property type="entry name" value="SHORT-CHAIN DEHYDROGENASES/REDUCTASES FAMILY MEMBER"/>
    <property type="match status" value="1"/>
</dbReference>
<dbReference type="SUPFAM" id="SSF51735">
    <property type="entry name" value="NAD(P)-binding Rossmann-fold domains"/>
    <property type="match status" value="2"/>
</dbReference>
<dbReference type="FunFam" id="3.40.50.720:FF:000338">
    <property type="entry name" value="3-oxoacyl-ACP reductase FabG"/>
    <property type="match status" value="1"/>
</dbReference>
<evidence type="ECO:0000313" key="4">
    <source>
        <dbReference type="Proteomes" id="UP000196536"/>
    </source>
</evidence>
<accession>A0A1Z9YYV6</accession>
<dbReference type="InterPro" id="IPR036291">
    <property type="entry name" value="NAD(P)-bd_dom_sf"/>
</dbReference>
<dbReference type="Proteomes" id="UP000196536">
    <property type="component" value="Unassembled WGS sequence"/>
</dbReference>
<proteinExistence type="inferred from homology"/>
<dbReference type="Gene3D" id="3.40.50.720">
    <property type="entry name" value="NAD(P)-binding Rossmann-like Domain"/>
    <property type="match status" value="2"/>
</dbReference>
<comment type="similarity">
    <text evidence="1">Belongs to the short-chain dehydrogenases/reductases (SDR) family.</text>
</comment>
<sequence length="467" mass="49048">MTDQYQTFAKSPIGKFVIKNLGLPSPIELNRFQAGQPVIQGAVLFGAAPNSHLTASISQVLSNIHADVYAGNHAGDNNELQQAAASVGLNLRALNQGDKESRFKALVFDASGIENAEQLKALYDFFHPVARQIQTSGRVIVIGISPETAKSVAAATAQRALEGFVKSVGKEFKKGIAAELVYVDQDAQDNIESTLRFLLSPRSAYVSGQVIRVSKAKTVEVDWAQPLAGKTAVVTGASRGIGEAIAHVLARDGAHVICLDVPQQQADLERVANEIGGSVLTLDITANDAGEKIKAAAATQGGLDIIVHNAGVTRDKTLANMKPELWDLVININLAANERVNDYLLNNAGLNENGRIICVSSISGIAGNLGQTNYAVSKAGVIGLVKFTAPTLKNGITINAVAPGFIETQMTAAIPFAIREAGRRMNSMSQGGLPVDVAETIAYFASTASTGLNGNVVRVCGQSLLGA</sequence>
<dbReference type="Pfam" id="PF13561">
    <property type="entry name" value="adh_short_C2"/>
    <property type="match status" value="1"/>
</dbReference>
<dbReference type="InterPro" id="IPR002347">
    <property type="entry name" value="SDR_fam"/>
</dbReference>
<dbReference type="OrthoDB" id="9804774at2"/>
<comment type="caution">
    <text evidence="3">The sequence shown here is derived from an EMBL/GenBank/DDBJ whole genome shotgun (WGS) entry which is preliminary data.</text>
</comment>
<reference evidence="3 4" key="1">
    <citation type="submission" date="2017-05" db="EMBL/GenBank/DDBJ databases">
        <title>Acinetobacter populi ANC 5415 (= PBJ7), whole genome shotgun sequencing project.</title>
        <authorList>
            <person name="Nemec A."/>
            <person name="Radolfova-Krizova L."/>
        </authorList>
    </citation>
    <scope>NUCLEOTIDE SEQUENCE [LARGE SCALE GENOMIC DNA]</scope>
    <source>
        <strain evidence="3 4">PBJ7</strain>
    </source>
</reference>
<protein>
    <submittedName>
        <fullName evidence="3">3-oxoacyl-ACP reductase</fullName>
    </submittedName>
</protein>
<evidence type="ECO:0000259" key="2">
    <source>
        <dbReference type="SMART" id="SM00822"/>
    </source>
</evidence>
<dbReference type="GO" id="GO:0016616">
    <property type="term" value="F:oxidoreductase activity, acting on the CH-OH group of donors, NAD or NADP as acceptor"/>
    <property type="evidence" value="ECO:0007669"/>
    <property type="project" value="TreeGrafter"/>
</dbReference>
<dbReference type="AlphaFoldDB" id="A0A1Z9YYV6"/>
<dbReference type="SMART" id="SM00822">
    <property type="entry name" value="PKS_KR"/>
    <property type="match status" value="1"/>
</dbReference>
<dbReference type="NCBIfam" id="NF006110">
    <property type="entry name" value="PRK08261.1"/>
    <property type="match status" value="1"/>
</dbReference>
<name>A0A1Z9YYV6_9GAMM</name>
<gene>
    <name evidence="3" type="ORF">CAP51_06450</name>
</gene>